<feature type="chain" id="PRO_5031480021" description="Lipoprotein" evidence="1">
    <location>
        <begin position="20"/>
        <end position="139"/>
    </location>
</feature>
<dbReference type="Proteomes" id="UP000518878">
    <property type="component" value="Unassembled WGS sequence"/>
</dbReference>
<reference evidence="2 3" key="1">
    <citation type="journal article" date="2006" name="Int. J. Syst. Evol. Microbiol.">
        <title>Dyella yeojuensis sp. nov., isolated from greenhouse soil in Korea.</title>
        <authorList>
            <person name="Kim B.Y."/>
            <person name="Weon H.Y."/>
            <person name="Lee K.H."/>
            <person name="Seok S.J."/>
            <person name="Kwon S.W."/>
            <person name="Go S.J."/>
            <person name="Stackebrandt E."/>
        </authorList>
    </citation>
    <scope>NUCLEOTIDE SEQUENCE [LARGE SCALE GENOMIC DNA]</scope>
    <source>
        <strain evidence="2 3">DSM 17673</strain>
    </source>
</reference>
<sequence>MRLIALPALALALALLALAGCATDKRNLALNKTLMNYASAIRWGDFGGAQTFVDKDYAAEHPMSSIEQGRLGQLRVTGYDEGSGPRPDGDDDVVQVVQINVVNINTQAERSIVDRQRWHYDREKNKWSLMTGLPDFSPH</sequence>
<name>A0A7X5QVA3_9GAMM</name>
<accession>A0A7X5QVA3</accession>
<keyword evidence="1" id="KW-0732">Signal</keyword>
<organism evidence="2 3">
    <name type="scientific">Luteibacter yeojuensis</name>
    <dbReference type="NCBI Taxonomy" id="345309"/>
    <lineage>
        <taxon>Bacteria</taxon>
        <taxon>Pseudomonadati</taxon>
        <taxon>Pseudomonadota</taxon>
        <taxon>Gammaproteobacteria</taxon>
        <taxon>Lysobacterales</taxon>
        <taxon>Rhodanobacteraceae</taxon>
        <taxon>Luteibacter</taxon>
    </lineage>
</organism>
<evidence type="ECO:0000313" key="3">
    <source>
        <dbReference type="Proteomes" id="UP000518878"/>
    </source>
</evidence>
<dbReference type="RefSeq" id="WP_166699742.1">
    <property type="nucleotide sequence ID" value="NZ_JAAQTL010000001.1"/>
</dbReference>
<dbReference type="EMBL" id="JAAQTL010000001">
    <property type="protein sequence ID" value="NID16071.1"/>
    <property type="molecule type" value="Genomic_DNA"/>
</dbReference>
<dbReference type="PROSITE" id="PS51257">
    <property type="entry name" value="PROKAR_LIPOPROTEIN"/>
    <property type="match status" value="1"/>
</dbReference>
<feature type="signal peptide" evidence="1">
    <location>
        <begin position="1"/>
        <end position="19"/>
    </location>
</feature>
<proteinExistence type="predicted"/>
<evidence type="ECO:0000313" key="2">
    <source>
        <dbReference type="EMBL" id="NID16071.1"/>
    </source>
</evidence>
<comment type="caution">
    <text evidence="2">The sequence shown here is derived from an EMBL/GenBank/DDBJ whole genome shotgun (WGS) entry which is preliminary data.</text>
</comment>
<dbReference type="AlphaFoldDB" id="A0A7X5QVA3"/>
<keyword evidence="3" id="KW-1185">Reference proteome</keyword>
<gene>
    <name evidence="2" type="ORF">HBF32_11430</name>
</gene>
<protein>
    <recommendedName>
        <fullName evidence="4">Lipoprotein</fullName>
    </recommendedName>
</protein>
<evidence type="ECO:0008006" key="4">
    <source>
        <dbReference type="Google" id="ProtNLM"/>
    </source>
</evidence>
<evidence type="ECO:0000256" key="1">
    <source>
        <dbReference type="SAM" id="SignalP"/>
    </source>
</evidence>